<dbReference type="NCBIfam" id="NF006083">
    <property type="entry name" value="PRK08229.1"/>
    <property type="match status" value="1"/>
</dbReference>
<dbReference type="InterPro" id="IPR013328">
    <property type="entry name" value="6PGD_dom2"/>
</dbReference>
<evidence type="ECO:0000313" key="13">
    <source>
        <dbReference type="Proteomes" id="UP000294599"/>
    </source>
</evidence>
<dbReference type="Gene3D" id="1.10.1040.10">
    <property type="entry name" value="N-(1-d-carboxylethyl)-l-norvaline Dehydrogenase, domain 2"/>
    <property type="match status" value="1"/>
</dbReference>
<dbReference type="InterPro" id="IPR050838">
    <property type="entry name" value="Ketopantoate_reductase"/>
</dbReference>
<dbReference type="InterPro" id="IPR013752">
    <property type="entry name" value="KPA_reductase"/>
</dbReference>
<dbReference type="PANTHER" id="PTHR43765:SF2">
    <property type="entry name" value="2-DEHYDROPANTOATE 2-REDUCTASE"/>
    <property type="match status" value="1"/>
</dbReference>
<keyword evidence="13" id="KW-1185">Reference proteome</keyword>
<comment type="caution">
    <text evidence="12">The sequence shown here is derived from an EMBL/GenBank/DDBJ whole genome shotgun (WGS) entry which is preliminary data.</text>
</comment>
<evidence type="ECO:0000256" key="2">
    <source>
        <dbReference type="ARBA" id="ARBA00007870"/>
    </source>
</evidence>
<keyword evidence="5" id="KW-0566">Pantothenate biosynthesis</keyword>
<dbReference type="GO" id="GO:0015940">
    <property type="term" value="P:pantothenate biosynthetic process"/>
    <property type="evidence" value="ECO:0007669"/>
    <property type="project" value="UniProtKB-UniPathway"/>
</dbReference>
<organism evidence="12 13">
    <name type="scientific">Pseudofulvimonas gallinarii</name>
    <dbReference type="NCBI Taxonomy" id="634155"/>
    <lineage>
        <taxon>Bacteria</taxon>
        <taxon>Pseudomonadati</taxon>
        <taxon>Pseudomonadota</taxon>
        <taxon>Gammaproteobacteria</taxon>
        <taxon>Lysobacterales</taxon>
        <taxon>Rhodanobacteraceae</taxon>
        <taxon>Pseudofulvimonas</taxon>
    </lineage>
</organism>
<reference evidence="12 13" key="1">
    <citation type="submission" date="2019-03" db="EMBL/GenBank/DDBJ databases">
        <title>Genomic Encyclopedia of Type Strains, Phase IV (KMG-IV): sequencing the most valuable type-strain genomes for metagenomic binning, comparative biology and taxonomic classification.</title>
        <authorList>
            <person name="Goeker M."/>
        </authorList>
    </citation>
    <scope>NUCLEOTIDE SEQUENCE [LARGE SCALE GENOMIC DNA]</scope>
    <source>
        <strain evidence="12 13">DSM 21944</strain>
    </source>
</reference>
<evidence type="ECO:0000256" key="7">
    <source>
        <dbReference type="ARBA" id="ARBA00023002"/>
    </source>
</evidence>
<dbReference type="GO" id="GO:0005737">
    <property type="term" value="C:cytoplasm"/>
    <property type="evidence" value="ECO:0007669"/>
    <property type="project" value="TreeGrafter"/>
</dbReference>
<dbReference type="RefSeq" id="WP_132577589.1">
    <property type="nucleotide sequence ID" value="NZ_JBHLWF010000080.1"/>
</dbReference>
<feature type="domain" description="Ketopantoate reductase N-terminal" evidence="10">
    <location>
        <begin position="18"/>
        <end position="167"/>
    </location>
</feature>
<dbReference type="GO" id="GO:0050661">
    <property type="term" value="F:NADP binding"/>
    <property type="evidence" value="ECO:0007669"/>
    <property type="project" value="TreeGrafter"/>
</dbReference>
<comment type="similarity">
    <text evidence="2">Belongs to the ketopantoate reductase family.</text>
</comment>
<dbReference type="InterPro" id="IPR008927">
    <property type="entry name" value="6-PGluconate_DH-like_C_sf"/>
</dbReference>
<dbReference type="Proteomes" id="UP000294599">
    <property type="component" value="Unassembled WGS sequence"/>
</dbReference>
<comment type="pathway">
    <text evidence="1">Cofactor biosynthesis; (R)-pantothenate biosynthesis; (R)-pantoate from 3-methyl-2-oxobutanoate: step 2/2.</text>
</comment>
<evidence type="ECO:0000313" key="12">
    <source>
        <dbReference type="EMBL" id="TCS93781.1"/>
    </source>
</evidence>
<dbReference type="Pfam" id="PF08546">
    <property type="entry name" value="ApbA_C"/>
    <property type="match status" value="1"/>
</dbReference>
<dbReference type="GO" id="GO:0008677">
    <property type="term" value="F:2-dehydropantoate 2-reductase activity"/>
    <property type="evidence" value="ECO:0007669"/>
    <property type="project" value="UniProtKB-EC"/>
</dbReference>
<dbReference type="NCBIfam" id="TIGR00745">
    <property type="entry name" value="apbA_panE"/>
    <property type="match status" value="1"/>
</dbReference>
<proteinExistence type="inferred from homology"/>
<protein>
    <recommendedName>
        <fullName evidence="4">2-dehydropantoate 2-reductase</fullName>
        <ecNumber evidence="3">1.1.1.169</ecNumber>
    </recommendedName>
    <alternativeName>
        <fullName evidence="8">Ketopantoate reductase</fullName>
    </alternativeName>
</protein>
<evidence type="ECO:0000256" key="8">
    <source>
        <dbReference type="ARBA" id="ARBA00032024"/>
    </source>
</evidence>
<comment type="catalytic activity">
    <reaction evidence="9">
        <text>(R)-pantoate + NADP(+) = 2-dehydropantoate + NADPH + H(+)</text>
        <dbReference type="Rhea" id="RHEA:16233"/>
        <dbReference type="ChEBI" id="CHEBI:11561"/>
        <dbReference type="ChEBI" id="CHEBI:15378"/>
        <dbReference type="ChEBI" id="CHEBI:15980"/>
        <dbReference type="ChEBI" id="CHEBI:57783"/>
        <dbReference type="ChEBI" id="CHEBI:58349"/>
        <dbReference type="EC" id="1.1.1.169"/>
    </reaction>
</comment>
<accession>A0A4R3L2C0</accession>
<dbReference type="PANTHER" id="PTHR43765">
    <property type="entry name" value="2-DEHYDROPANTOATE 2-REDUCTASE-RELATED"/>
    <property type="match status" value="1"/>
</dbReference>
<keyword evidence="6" id="KW-0521">NADP</keyword>
<name>A0A4R3L2C0_9GAMM</name>
<evidence type="ECO:0000256" key="4">
    <source>
        <dbReference type="ARBA" id="ARBA00019465"/>
    </source>
</evidence>
<evidence type="ECO:0000256" key="6">
    <source>
        <dbReference type="ARBA" id="ARBA00022857"/>
    </source>
</evidence>
<dbReference type="InterPro" id="IPR003710">
    <property type="entry name" value="ApbA"/>
</dbReference>
<evidence type="ECO:0000256" key="1">
    <source>
        <dbReference type="ARBA" id="ARBA00004994"/>
    </source>
</evidence>
<evidence type="ECO:0000256" key="9">
    <source>
        <dbReference type="ARBA" id="ARBA00048793"/>
    </source>
</evidence>
<dbReference type="Pfam" id="PF02558">
    <property type="entry name" value="ApbA"/>
    <property type="match status" value="1"/>
</dbReference>
<evidence type="ECO:0000256" key="5">
    <source>
        <dbReference type="ARBA" id="ARBA00022655"/>
    </source>
</evidence>
<evidence type="ECO:0000259" key="11">
    <source>
        <dbReference type="Pfam" id="PF08546"/>
    </source>
</evidence>
<keyword evidence="7" id="KW-0560">Oxidoreductase</keyword>
<evidence type="ECO:0000259" key="10">
    <source>
        <dbReference type="Pfam" id="PF02558"/>
    </source>
</evidence>
<dbReference type="AlphaFoldDB" id="A0A4R3L2C0"/>
<dbReference type="EMBL" id="SMAF01000025">
    <property type="protein sequence ID" value="TCS93781.1"/>
    <property type="molecule type" value="Genomic_DNA"/>
</dbReference>
<feature type="domain" description="Ketopantoate reductase C-terminal" evidence="11">
    <location>
        <begin position="189"/>
        <end position="327"/>
    </location>
</feature>
<dbReference type="OrthoDB" id="6530772at2"/>
<sequence length="351" mass="36958">MSATPGDLDGREGAGARIAVFGTGSIGGWLGGRLAGHARVALVARPQVADDISTNGLTLTAFDGWQRRVSPGEVEVVTSAEAVSNARLVLVTVKSAGTAQAGRELARHLRPGTLVISFQNGLRNARMLAAELPDCTVLAGMVPYNVVRLGPGRWHQGTSGRLMVAAHAQLAAFLPLFEAAGLPLQPRGDIAAVQAGKLLLNLNNAINALADIPLREQLAQRGWRCCLALAQAEALRVFAAAGIAPARVTPLPPTWLPALLRLPDALFTRLAARMLRIDPLARSSMWEDLAAGRPTEVDWIQGEIVALGGHHGLATPVNARLVQLVHEAGRQRRAWTAAALLADLEAAAMTA</sequence>
<dbReference type="UniPathway" id="UPA00028">
    <property type="reaction ID" value="UER00004"/>
</dbReference>
<dbReference type="EC" id="1.1.1.169" evidence="3"/>
<dbReference type="SUPFAM" id="SSF48179">
    <property type="entry name" value="6-phosphogluconate dehydrogenase C-terminal domain-like"/>
    <property type="match status" value="1"/>
</dbReference>
<dbReference type="InterPro" id="IPR036291">
    <property type="entry name" value="NAD(P)-bd_dom_sf"/>
</dbReference>
<evidence type="ECO:0000256" key="3">
    <source>
        <dbReference type="ARBA" id="ARBA00013014"/>
    </source>
</evidence>
<dbReference type="InterPro" id="IPR013332">
    <property type="entry name" value="KPR_N"/>
</dbReference>
<gene>
    <name evidence="12" type="ORF">EDC25_12536</name>
</gene>
<dbReference type="SUPFAM" id="SSF51735">
    <property type="entry name" value="NAD(P)-binding Rossmann-fold domains"/>
    <property type="match status" value="1"/>
</dbReference>
<dbReference type="Gene3D" id="3.40.50.720">
    <property type="entry name" value="NAD(P)-binding Rossmann-like Domain"/>
    <property type="match status" value="1"/>
</dbReference>